<dbReference type="GO" id="GO:0010485">
    <property type="term" value="F:histone H4 acetyltransferase activity"/>
    <property type="evidence" value="ECO:0007669"/>
    <property type="project" value="InterPro"/>
</dbReference>
<evidence type="ECO:0000256" key="1">
    <source>
        <dbReference type="ARBA" id="ARBA00004123"/>
    </source>
</evidence>
<name>A0A0V1E739_TRIPS</name>
<dbReference type="GO" id="GO:0005634">
    <property type="term" value="C:nucleus"/>
    <property type="evidence" value="ECO:0007669"/>
    <property type="project" value="UniProtKB-SubCell"/>
</dbReference>
<evidence type="ECO:0000256" key="12">
    <source>
        <dbReference type="SAM" id="Coils"/>
    </source>
</evidence>
<evidence type="ECO:0000313" key="14">
    <source>
        <dbReference type="EMBL" id="KRY69625.1"/>
    </source>
</evidence>
<evidence type="ECO:0000256" key="8">
    <source>
        <dbReference type="ARBA" id="ARBA00023242"/>
    </source>
</evidence>
<dbReference type="InterPro" id="IPR016181">
    <property type="entry name" value="Acyl_CoA_acyltransferase"/>
</dbReference>
<evidence type="ECO:0000256" key="10">
    <source>
        <dbReference type="ARBA" id="ARBA00047821"/>
    </source>
</evidence>
<keyword evidence="9" id="KW-0012">Acyltransferase</keyword>
<feature type="coiled-coil region" evidence="12">
    <location>
        <begin position="137"/>
        <end position="213"/>
    </location>
</feature>
<reference evidence="14 15" key="1">
    <citation type="submission" date="2015-01" db="EMBL/GenBank/DDBJ databases">
        <title>Evolution of Trichinella species and genotypes.</title>
        <authorList>
            <person name="Korhonen P.K."/>
            <person name="Edoardo P."/>
            <person name="Giuseppe L.R."/>
            <person name="Gasser R.B."/>
        </authorList>
    </citation>
    <scope>NUCLEOTIDE SEQUENCE [LARGE SCALE GENOMIC DNA]</scope>
    <source>
        <strain evidence="14">ISS13</strain>
    </source>
</reference>
<dbReference type="Pfam" id="PF00583">
    <property type="entry name" value="Acetyltransf_1"/>
    <property type="match status" value="1"/>
</dbReference>
<gene>
    <name evidence="14" type="primary">naa40</name>
    <name evidence="14" type="ORF">T4A_6084</name>
</gene>
<dbReference type="GO" id="GO:0005737">
    <property type="term" value="C:cytoplasm"/>
    <property type="evidence" value="ECO:0007669"/>
    <property type="project" value="UniProtKB-SubCell"/>
</dbReference>
<evidence type="ECO:0000313" key="15">
    <source>
        <dbReference type="Proteomes" id="UP000054632"/>
    </source>
</evidence>
<evidence type="ECO:0000256" key="3">
    <source>
        <dbReference type="ARBA" id="ARBA00008870"/>
    </source>
</evidence>
<comment type="caution">
    <text evidence="14">The sequence shown here is derived from an EMBL/GenBank/DDBJ whole genome shotgun (WGS) entry which is preliminary data.</text>
</comment>
<comment type="catalytic activity">
    <reaction evidence="11">
        <text>N-terminal L-seryl-[histone H4] + acetyl-CoA = N-terminal N(alpha)-acetyl-L-seryl-[histone H4] + CoA + H(+)</text>
        <dbReference type="Rhea" id="RHEA:50596"/>
        <dbReference type="Rhea" id="RHEA-COMP:12740"/>
        <dbReference type="Rhea" id="RHEA-COMP:12743"/>
        <dbReference type="ChEBI" id="CHEBI:15378"/>
        <dbReference type="ChEBI" id="CHEBI:57287"/>
        <dbReference type="ChEBI" id="CHEBI:57288"/>
        <dbReference type="ChEBI" id="CHEBI:64738"/>
        <dbReference type="ChEBI" id="CHEBI:83690"/>
        <dbReference type="EC" id="2.3.1.257"/>
    </reaction>
</comment>
<keyword evidence="12" id="KW-0175">Coiled coil</keyword>
<comment type="subcellular location">
    <subcellularLocation>
        <location evidence="2">Cytoplasm</location>
    </subcellularLocation>
    <subcellularLocation>
        <location evidence="1">Nucleus</location>
    </subcellularLocation>
</comment>
<feature type="domain" description="N-acetyltransferase" evidence="13">
    <location>
        <begin position="396"/>
        <end position="537"/>
    </location>
</feature>
<comment type="catalytic activity">
    <reaction evidence="10">
        <text>N-terminal L-seryl-[histone H2A] + acetyl-CoA = N-terminal N(alpha)-acetyl-L-seryl-[histone H2A] + CoA + H(+)</text>
        <dbReference type="Rhea" id="RHEA:50600"/>
        <dbReference type="Rhea" id="RHEA-COMP:12742"/>
        <dbReference type="Rhea" id="RHEA-COMP:12744"/>
        <dbReference type="ChEBI" id="CHEBI:15378"/>
        <dbReference type="ChEBI" id="CHEBI:57287"/>
        <dbReference type="ChEBI" id="CHEBI:57288"/>
        <dbReference type="ChEBI" id="CHEBI:64738"/>
        <dbReference type="ChEBI" id="CHEBI:83690"/>
        <dbReference type="EC" id="2.3.1.257"/>
    </reaction>
</comment>
<proteinExistence type="inferred from homology"/>
<protein>
    <recommendedName>
        <fullName evidence="5">N-alpha-acetyltransferase 40</fullName>
        <ecNumber evidence="4">2.3.1.257</ecNumber>
    </recommendedName>
</protein>
<accession>A0A0V1E739</accession>
<dbReference type="CDD" id="cd04301">
    <property type="entry name" value="NAT_SF"/>
    <property type="match status" value="1"/>
</dbReference>
<dbReference type="PANTHER" id="PTHR20531">
    <property type="entry name" value="N-ALPHA-ACETYLTRANSFERASE 40"/>
    <property type="match status" value="1"/>
</dbReference>
<dbReference type="PROSITE" id="PS51186">
    <property type="entry name" value="GNAT"/>
    <property type="match status" value="1"/>
</dbReference>
<dbReference type="GO" id="GO:1990189">
    <property type="term" value="F:protein N-terminal-serine acetyltransferase activity"/>
    <property type="evidence" value="ECO:0007669"/>
    <property type="project" value="UniProtKB-EC"/>
</dbReference>
<sequence>MLGIGDSVPQISVMNILDDDWEDDYLFSQPCVMQMVDQCVQQALKNKTPSSSTTDTTLKSDSSALQCSSSTEIEKVKPKKLENFSQNVNAFCINNEIAQQPPLQPSSPKSYEVIIQQLREELMIKTGEAKILRDWKTKCEREEFQRLEQTYAEQQKQRDKEQQMENEFNKQLNNLKSEIRFIEMEKQSCEKRLQEERKLRHQLELRLSDYMSKTFLRHSSLPFSEIQTPPNMKRLKTDNDQKQLACEFPDRKRFYSGNSSFKHRKVPSLHKFRDNAYGSTKYNNKGVPQPCSPVDYQFSECYIPLKPIIYGFIELRKYCFHRPMIPLMNDDNDNLTIYDCLNQITMLPYHRRKELVARANERTSEELSQLIDNMPQVGELKFEIFTRSDLPEKLFIEMFNLLESNMKSLYERSSWGWDREKKVEEMNNKACRYIVVTNEAGYVVGFCHFRFDMERSRTALYCYEIQVAENYQRQGVGSAIIEIVKQLAAKTNILNIFVTVFKFNENSLKFFVKQAFVIDTYSPKKEERADYYILSKQI</sequence>
<evidence type="ECO:0000259" key="13">
    <source>
        <dbReference type="PROSITE" id="PS51186"/>
    </source>
</evidence>
<evidence type="ECO:0000256" key="11">
    <source>
        <dbReference type="ARBA" id="ARBA00049524"/>
    </source>
</evidence>
<dbReference type="GO" id="GO:0043998">
    <property type="term" value="F:histone H2A acetyltransferase activity"/>
    <property type="evidence" value="ECO:0007669"/>
    <property type="project" value="InterPro"/>
</dbReference>
<evidence type="ECO:0000256" key="4">
    <source>
        <dbReference type="ARBA" id="ARBA00012950"/>
    </source>
</evidence>
<dbReference type="PANTHER" id="PTHR20531:SF1">
    <property type="entry name" value="N-ALPHA-ACETYLTRANSFERASE 40"/>
    <property type="match status" value="1"/>
</dbReference>
<keyword evidence="8" id="KW-0539">Nucleus</keyword>
<dbReference type="EC" id="2.3.1.257" evidence="4"/>
<organism evidence="14 15">
    <name type="scientific">Trichinella pseudospiralis</name>
    <name type="common">Parasitic roundworm</name>
    <dbReference type="NCBI Taxonomy" id="6337"/>
    <lineage>
        <taxon>Eukaryota</taxon>
        <taxon>Metazoa</taxon>
        <taxon>Ecdysozoa</taxon>
        <taxon>Nematoda</taxon>
        <taxon>Enoplea</taxon>
        <taxon>Dorylaimia</taxon>
        <taxon>Trichinellida</taxon>
        <taxon>Trichinellidae</taxon>
        <taxon>Trichinella</taxon>
    </lineage>
</organism>
<evidence type="ECO:0000256" key="9">
    <source>
        <dbReference type="ARBA" id="ARBA00023315"/>
    </source>
</evidence>
<evidence type="ECO:0000256" key="2">
    <source>
        <dbReference type="ARBA" id="ARBA00004496"/>
    </source>
</evidence>
<comment type="similarity">
    <text evidence="3">Belongs to the acetyltransferase family. NAA40 subfamily.</text>
</comment>
<evidence type="ECO:0000256" key="7">
    <source>
        <dbReference type="ARBA" id="ARBA00022679"/>
    </source>
</evidence>
<dbReference type="SUPFAM" id="SSF55729">
    <property type="entry name" value="Acyl-CoA N-acyltransferases (Nat)"/>
    <property type="match status" value="1"/>
</dbReference>
<dbReference type="AlphaFoldDB" id="A0A0V1E739"/>
<keyword evidence="7 14" id="KW-0808">Transferase</keyword>
<dbReference type="Gene3D" id="3.40.630.30">
    <property type="match status" value="1"/>
</dbReference>
<dbReference type="EMBL" id="JYDR01000087">
    <property type="protein sequence ID" value="KRY69625.1"/>
    <property type="molecule type" value="Genomic_DNA"/>
</dbReference>
<evidence type="ECO:0000256" key="6">
    <source>
        <dbReference type="ARBA" id="ARBA00022490"/>
    </source>
</evidence>
<evidence type="ECO:0000256" key="5">
    <source>
        <dbReference type="ARBA" id="ARBA00015043"/>
    </source>
</evidence>
<dbReference type="Proteomes" id="UP000054632">
    <property type="component" value="Unassembled WGS sequence"/>
</dbReference>
<dbReference type="InterPro" id="IPR000182">
    <property type="entry name" value="GNAT_dom"/>
</dbReference>
<dbReference type="InterPro" id="IPR039949">
    <property type="entry name" value="NAA40"/>
</dbReference>
<keyword evidence="6" id="KW-0963">Cytoplasm</keyword>